<keyword evidence="3 6" id="KW-0812">Transmembrane</keyword>
<evidence type="ECO:0000256" key="6">
    <source>
        <dbReference type="SAM" id="Phobius"/>
    </source>
</evidence>
<keyword evidence="4 6" id="KW-1133">Transmembrane helix</keyword>
<dbReference type="Proteomes" id="UP000255523">
    <property type="component" value="Unassembled WGS sequence"/>
</dbReference>
<evidence type="ECO:0000256" key="4">
    <source>
        <dbReference type="ARBA" id="ARBA00022989"/>
    </source>
</evidence>
<dbReference type="AlphaFoldDB" id="A0A380LNY3"/>
<feature type="domain" description="DUF2179" evidence="7">
    <location>
        <begin position="226"/>
        <end position="280"/>
    </location>
</feature>
<feature type="transmembrane region" description="Helical" evidence="6">
    <location>
        <begin position="55"/>
        <end position="73"/>
    </location>
</feature>
<dbReference type="CDD" id="cd16380">
    <property type="entry name" value="YitT_C"/>
    <property type="match status" value="1"/>
</dbReference>
<evidence type="ECO:0000256" key="5">
    <source>
        <dbReference type="ARBA" id="ARBA00023136"/>
    </source>
</evidence>
<dbReference type="Gene3D" id="3.30.70.120">
    <property type="match status" value="1"/>
</dbReference>
<name>A0A380LNY3_9FIRM</name>
<evidence type="ECO:0000256" key="3">
    <source>
        <dbReference type="ARBA" id="ARBA00022692"/>
    </source>
</evidence>
<dbReference type="PANTHER" id="PTHR33545:SF9">
    <property type="entry name" value="UPF0750 MEMBRANE PROTEIN YITE"/>
    <property type="match status" value="1"/>
</dbReference>
<feature type="transmembrane region" description="Helical" evidence="6">
    <location>
        <begin position="12"/>
        <end position="35"/>
    </location>
</feature>
<dbReference type="PIRSF" id="PIRSF006483">
    <property type="entry name" value="Membrane_protein_YitT"/>
    <property type="match status" value="1"/>
</dbReference>
<dbReference type="GeneID" id="77462828"/>
<evidence type="ECO:0000256" key="1">
    <source>
        <dbReference type="ARBA" id="ARBA00004651"/>
    </source>
</evidence>
<feature type="transmembrane region" description="Helical" evidence="6">
    <location>
        <begin position="85"/>
        <end position="102"/>
    </location>
</feature>
<dbReference type="GO" id="GO:0005886">
    <property type="term" value="C:plasma membrane"/>
    <property type="evidence" value="ECO:0007669"/>
    <property type="project" value="UniProtKB-SubCell"/>
</dbReference>
<organism evidence="8 9">
    <name type="scientific">Faecalicoccus pleomorphus</name>
    <dbReference type="NCBI Taxonomy" id="1323"/>
    <lineage>
        <taxon>Bacteria</taxon>
        <taxon>Bacillati</taxon>
        <taxon>Bacillota</taxon>
        <taxon>Erysipelotrichia</taxon>
        <taxon>Erysipelotrichales</taxon>
        <taxon>Erysipelotrichaceae</taxon>
        <taxon>Faecalicoccus</taxon>
    </lineage>
</organism>
<dbReference type="PROSITE" id="PS51257">
    <property type="entry name" value="PROKAR_LIPOPROTEIN"/>
    <property type="match status" value="1"/>
</dbReference>
<keyword evidence="5 6" id="KW-0472">Membrane</keyword>
<dbReference type="Pfam" id="PF10035">
    <property type="entry name" value="DUF2179"/>
    <property type="match status" value="1"/>
</dbReference>
<dbReference type="OrthoDB" id="1758221at2"/>
<evidence type="ECO:0000313" key="9">
    <source>
        <dbReference type="Proteomes" id="UP000255523"/>
    </source>
</evidence>
<feature type="transmembrane region" description="Helical" evidence="6">
    <location>
        <begin position="179"/>
        <end position="199"/>
    </location>
</feature>
<feature type="transmembrane region" description="Helical" evidence="6">
    <location>
        <begin position="114"/>
        <end position="134"/>
    </location>
</feature>
<dbReference type="PANTHER" id="PTHR33545">
    <property type="entry name" value="UPF0750 MEMBRANE PROTEIN YITT-RELATED"/>
    <property type="match status" value="1"/>
</dbReference>
<keyword evidence="2" id="KW-1003">Cell membrane</keyword>
<dbReference type="EMBL" id="UHFX01000003">
    <property type="protein sequence ID" value="SUO04957.1"/>
    <property type="molecule type" value="Genomic_DNA"/>
</dbReference>
<feature type="transmembrane region" description="Helical" evidence="6">
    <location>
        <begin position="155"/>
        <end position="173"/>
    </location>
</feature>
<evidence type="ECO:0000313" key="8">
    <source>
        <dbReference type="EMBL" id="SUO04957.1"/>
    </source>
</evidence>
<evidence type="ECO:0000259" key="7">
    <source>
        <dbReference type="Pfam" id="PF10035"/>
    </source>
</evidence>
<comment type="subcellular location">
    <subcellularLocation>
        <location evidence="1">Cell membrane</location>
        <topology evidence="1">Multi-pass membrane protein</topology>
    </subcellularLocation>
</comment>
<accession>A0A380LNY3</accession>
<reference evidence="8 9" key="1">
    <citation type="submission" date="2018-06" db="EMBL/GenBank/DDBJ databases">
        <authorList>
            <consortium name="Pathogen Informatics"/>
            <person name="Doyle S."/>
        </authorList>
    </citation>
    <scope>NUCLEOTIDE SEQUENCE [LARGE SCALE GENOMIC DNA]</scope>
    <source>
        <strain evidence="8 9">NCTC11087</strain>
    </source>
</reference>
<proteinExistence type="predicted"/>
<dbReference type="InterPro" id="IPR019264">
    <property type="entry name" value="DUF2179"/>
</dbReference>
<dbReference type="Pfam" id="PF02588">
    <property type="entry name" value="YitT_membrane"/>
    <property type="match status" value="1"/>
</dbReference>
<gene>
    <name evidence="8" type="ORF">NCTC11087_01889</name>
</gene>
<evidence type="ECO:0000256" key="2">
    <source>
        <dbReference type="ARBA" id="ARBA00022475"/>
    </source>
</evidence>
<dbReference type="RefSeq" id="WP_022789610.1">
    <property type="nucleotide sequence ID" value="NZ_UHFX01000003.1"/>
</dbReference>
<dbReference type="InterPro" id="IPR015867">
    <property type="entry name" value="N-reg_PII/ATP_PRibTrfase_C"/>
</dbReference>
<dbReference type="InterPro" id="IPR003740">
    <property type="entry name" value="YitT"/>
</dbReference>
<dbReference type="InterPro" id="IPR051461">
    <property type="entry name" value="UPF0750_membrane"/>
</dbReference>
<protein>
    <submittedName>
        <fullName evidence="8">Putative membrane spanning protein</fullName>
    </submittedName>
</protein>
<keyword evidence="9" id="KW-1185">Reference proteome</keyword>
<sequence>MGKNKNWWKDLIFVVLGNLIIACEVAFIVLPNHLLDGGIAGLSVALQPLVPVGPVWMINILTVGLFILGFIFLGKEFALKTVVSAIAYPVLVTLLSAVVEQFPADTFVMPDYLAAIYAGVLAGFGLGLAFRAGASTGGMDIPALIIHKYARLSSGNSVMIVDILTILFGVITYGLQKALVGIITVFISGQVINKTVLLGSQSAKNVMIISSKWDEVRDYLMNTMSRGVTILSGKGGYTQQERPVVMCVISRKEYPLVEQEINRIDPAAFMVVSDVNEIHGSGFTFEDGTINRNVW</sequence>